<keyword evidence="2" id="KW-0808">Transferase</keyword>
<dbReference type="PANTHER" id="PTHR48090:SF7">
    <property type="entry name" value="RFBJ PROTEIN"/>
    <property type="match status" value="1"/>
</dbReference>
<dbReference type="Pfam" id="PF00535">
    <property type="entry name" value="Glycos_transf_2"/>
    <property type="match status" value="1"/>
</dbReference>
<name>A0A5R8KE87_9BACT</name>
<feature type="domain" description="Glycosyltransferase 2-like" evidence="1">
    <location>
        <begin position="16"/>
        <end position="180"/>
    </location>
</feature>
<reference evidence="2 3" key="1">
    <citation type="submission" date="2019-05" db="EMBL/GenBank/DDBJ databases">
        <title>Verrucobacter flavum gen. nov., sp. nov. a new member of the family Verrucomicrobiaceae.</title>
        <authorList>
            <person name="Szuroczki S."/>
            <person name="Abbaszade G."/>
            <person name="Szabo A."/>
            <person name="Felfoldi T."/>
            <person name="Schumann P."/>
            <person name="Boka K."/>
            <person name="Keki Z."/>
            <person name="Toumi M."/>
            <person name="Toth E."/>
        </authorList>
    </citation>
    <scope>NUCLEOTIDE SEQUENCE [LARGE SCALE GENOMIC DNA]</scope>
    <source>
        <strain evidence="2 3">MG-N-17</strain>
    </source>
</reference>
<dbReference type="InterPro" id="IPR029044">
    <property type="entry name" value="Nucleotide-diphossugar_trans"/>
</dbReference>
<evidence type="ECO:0000259" key="1">
    <source>
        <dbReference type="Pfam" id="PF00535"/>
    </source>
</evidence>
<dbReference type="GO" id="GO:0016740">
    <property type="term" value="F:transferase activity"/>
    <property type="evidence" value="ECO:0007669"/>
    <property type="project" value="UniProtKB-KW"/>
</dbReference>
<keyword evidence="3" id="KW-1185">Reference proteome</keyword>
<dbReference type="InterPro" id="IPR001173">
    <property type="entry name" value="Glyco_trans_2-like"/>
</dbReference>
<dbReference type="AlphaFoldDB" id="A0A5R8KE87"/>
<dbReference type="InterPro" id="IPR050256">
    <property type="entry name" value="Glycosyltransferase_2"/>
</dbReference>
<dbReference type="EMBL" id="VAUV01000008">
    <property type="protein sequence ID" value="TLD70616.1"/>
    <property type="molecule type" value="Genomic_DNA"/>
</dbReference>
<dbReference type="CDD" id="cd04179">
    <property type="entry name" value="DPM_DPG-synthase_like"/>
    <property type="match status" value="1"/>
</dbReference>
<dbReference type="SUPFAM" id="SSF53448">
    <property type="entry name" value="Nucleotide-diphospho-sugar transferases"/>
    <property type="match status" value="1"/>
</dbReference>
<sequence length="243" mass="27354">MSGHPENEIPLIGSLSVVMPAYNEERFIYACLLRVLREPSVKEIIVVDDASQDSTASVVESIVKQYPAVRLERHLHNKGKGAALRTGFALAIGEVVLVQDADLEYDPIEYEKVLRPILQGHADVVFGSRFLGGGAHRVHYFWHYVGNKLLTLLSNCFSGLNLTDMESGMKLFRRDVLERLDLKESRFSIEPEMVAKVAGLGVRVYEVPISYYGRSYAEGKKIVWQDGAHAFWAILKYGIGRWL</sequence>
<gene>
    <name evidence="2" type="ORF">FEM03_11935</name>
</gene>
<dbReference type="OrthoDB" id="9810303at2"/>
<protein>
    <submittedName>
        <fullName evidence="2">Glycosyltransferase family 2 protein</fullName>
    </submittedName>
</protein>
<dbReference type="PANTHER" id="PTHR48090">
    <property type="entry name" value="UNDECAPRENYL-PHOSPHATE 4-DEOXY-4-FORMAMIDO-L-ARABINOSE TRANSFERASE-RELATED"/>
    <property type="match status" value="1"/>
</dbReference>
<evidence type="ECO:0000313" key="2">
    <source>
        <dbReference type="EMBL" id="TLD70616.1"/>
    </source>
</evidence>
<accession>A0A5R8KE87</accession>
<comment type="caution">
    <text evidence="2">The sequence shown here is derived from an EMBL/GenBank/DDBJ whole genome shotgun (WGS) entry which is preliminary data.</text>
</comment>
<proteinExistence type="predicted"/>
<evidence type="ECO:0000313" key="3">
    <source>
        <dbReference type="Proteomes" id="UP000306196"/>
    </source>
</evidence>
<dbReference type="Gene3D" id="3.90.550.10">
    <property type="entry name" value="Spore Coat Polysaccharide Biosynthesis Protein SpsA, Chain A"/>
    <property type="match status" value="1"/>
</dbReference>
<dbReference type="Proteomes" id="UP000306196">
    <property type="component" value="Unassembled WGS sequence"/>
</dbReference>
<organism evidence="2 3">
    <name type="scientific">Phragmitibacter flavus</name>
    <dbReference type="NCBI Taxonomy" id="2576071"/>
    <lineage>
        <taxon>Bacteria</taxon>
        <taxon>Pseudomonadati</taxon>
        <taxon>Verrucomicrobiota</taxon>
        <taxon>Verrucomicrobiia</taxon>
        <taxon>Verrucomicrobiales</taxon>
        <taxon>Verrucomicrobiaceae</taxon>
        <taxon>Phragmitibacter</taxon>
    </lineage>
</organism>